<dbReference type="PANTHER" id="PTHR14239:SF10">
    <property type="entry name" value="REDUCTASE"/>
    <property type="match status" value="1"/>
</dbReference>
<evidence type="ECO:0000256" key="1">
    <source>
        <dbReference type="ARBA" id="ARBA00023002"/>
    </source>
</evidence>
<dbReference type="Gene3D" id="3.40.50.720">
    <property type="entry name" value="NAD(P)-binding Rossmann-like Domain"/>
    <property type="match status" value="1"/>
</dbReference>
<dbReference type="RefSeq" id="WP_076171564.1">
    <property type="nucleotide sequence ID" value="NZ_MRTP01000004.1"/>
</dbReference>
<dbReference type="PANTHER" id="PTHR14239">
    <property type="entry name" value="DUDULIN-RELATED"/>
    <property type="match status" value="1"/>
</dbReference>
<reference evidence="3 4" key="1">
    <citation type="submission" date="2016-11" db="EMBL/GenBank/DDBJ databases">
        <title>Paenibacillus species isolates.</title>
        <authorList>
            <person name="Beno S.M."/>
        </authorList>
    </citation>
    <scope>NUCLEOTIDE SEQUENCE [LARGE SCALE GENOMIC DNA]</scope>
    <source>
        <strain evidence="3 4">FSL R5-0378</strain>
    </source>
</reference>
<dbReference type="InterPro" id="IPR028939">
    <property type="entry name" value="P5C_Rdtase_cat_N"/>
</dbReference>
<organism evidence="3 4">
    <name type="scientific">Paenibacillus rhizosphaerae</name>
    <dbReference type="NCBI Taxonomy" id="297318"/>
    <lineage>
        <taxon>Bacteria</taxon>
        <taxon>Bacillati</taxon>
        <taxon>Bacillota</taxon>
        <taxon>Bacilli</taxon>
        <taxon>Bacillales</taxon>
        <taxon>Paenibacillaceae</taxon>
        <taxon>Paenibacillus</taxon>
    </lineage>
</organism>
<evidence type="ECO:0000313" key="3">
    <source>
        <dbReference type="EMBL" id="OMF53791.1"/>
    </source>
</evidence>
<evidence type="ECO:0000259" key="2">
    <source>
        <dbReference type="Pfam" id="PF03807"/>
    </source>
</evidence>
<evidence type="ECO:0000313" key="4">
    <source>
        <dbReference type="Proteomes" id="UP000187172"/>
    </source>
</evidence>
<sequence>MKIGVIGTGHMGGTLGKKWAAEGHEVMFGTRDPHHERIQALLQEAGPQAQAGTVREAAAFGEVILLAVMADDVERVLAEAGALAGKVLINCTIRFDGQSADLEVRRLAQEARVVRAFHTLTWEVLAQPRYEEGNATVYISGEDAEAKDTVAWLSRDIGLDPVDVGDSENMERIDAGIGMLWQALSPLFGRDFGFRLLRRESMDA</sequence>
<feature type="domain" description="Pyrroline-5-carboxylate reductase catalytic N-terminal" evidence="2">
    <location>
        <begin position="2"/>
        <end position="92"/>
    </location>
</feature>
<proteinExistence type="predicted"/>
<keyword evidence="4" id="KW-1185">Reference proteome</keyword>
<dbReference type="EMBL" id="MRTP01000004">
    <property type="protein sequence ID" value="OMF53791.1"/>
    <property type="molecule type" value="Genomic_DNA"/>
</dbReference>
<dbReference type="InterPro" id="IPR051267">
    <property type="entry name" value="STEAP_metalloreductase"/>
</dbReference>
<gene>
    <name evidence="3" type="ORF">BK138_18415</name>
</gene>
<accession>A0A1R1EPR1</accession>
<dbReference type="InterPro" id="IPR036291">
    <property type="entry name" value="NAD(P)-bd_dom_sf"/>
</dbReference>
<protein>
    <submittedName>
        <fullName evidence="3">NADP oxidoreductase</fullName>
    </submittedName>
</protein>
<dbReference type="AlphaFoldDB" id="A0A1R1EPR1"/>
<dbReference type="STRING" id="297318.BK138_18415"/>
<dbReference type="SUPFAM" id="SSF51735">
    <property type="entry name" value="NAD(P)-binding Rossmann-fold domains"/>
    <property type="match status" value="1"/>
</dbReference>
<keyword evidence="1" id="KW-0560">Oxidoreductase</keyword>
<dbReference type="GO" id="GO:0016491">
    <property type="term" value="F:oxidoreductase activity"/>
    <property type="evidence" value="ECO:0007669"/>
    <property type="project" value="UniProtKB-KW"/>
</dbReference>
<dbReference type="Pfam" id="PF03807">
    <property type="entry name" value="F420_oxidored"/>
    <property type="match status" value="1"/>
</dbReference>
<comment type="caution">
    <text evidence="3">The sequence shown here is derived from an EMBL/GenBank/DDBJ whole genome shotgun (WGS) entry which is preliminary data.</text>
</comment>
<dbReference type="Proteomes" id="UP000187172">
    <property type="component" value="Unassembled WGS sequence"/>
</dbReference>
<name>A0A1R1EPR1_9BACL</name>